<dbReference type="EMBL" id="BSFH01000026">
    <property type="protein sequence ID" value="GLK64309.1"/>
    <property type="molecule type" value="Genomic_DNA"/>
</dbReference>
<evidence type="ECO:0000313" key="12">
    <source>
        <dbReference type="EMBL" id="GLK64309.1"/>
    </source>
</evidence>
<gene>
    <name evidence="12" type="ORF">GCM10017635_17800</name>
</gene>
<evidence type="ECO:0000259" key="11">
    <source>
        <dbReference type="Pfam" id="PF00361"/>
    </source>
</evidence>
<evidence type="ECO:0000256" key="5">
    <source>
        <dbReference type="ARBA" id="ARBA00022692"/>
    </source>
</evidence>
<reference evidence="12" key="2">
    <citation type="submission" date="2023-01" db="EMBL/GenBank/DDBJ databases">
        <authorList>
            <person name="Sun Q."/>
            <person name="Evtushenko L."/>
        </authorList>
    </citation>
    <scope>NUCLEOTIDE SEQUENCE</scope>
    <source>
        <strain evidence="12">VKM B-2222</strain>
    </source>
</reference>
<keyword evidence="7 10" id="KW-0472">Membrane</keyword>
<feature type="transmembrane region" description="Helical" evidence="10">
    <location>
        <begin position="217"/>
        <end position="243"/>
    </location>
</feature>
<feature type="transmembrane region" description="Helical" evidence="10">
    <location>
        <begin position="497"/>
        <end position="515"/>
    </location>
</feature>
<feature type="transmembrane region" description="Helical" evidence="10">
    <location>
        <begin position="347"/>
        <end position="365"/>
    </location>
</feature>
<feature type="transmembrane region" description="Helical" evidence="10">
    <location>
        <begin position="95"/>
        <end position="114"/>
    </location>
</feature>
<dbReference type="NCBIfam" id="NF009309">
    <property type="entry name" value="PRK12666.1"/>
    <property type="match status" value="1"/>
</dbReference>
<dbReference type="GO" id="GO:0005886">
    <property type="term" value="C:plasma membrane"/>
    <property type="evidence" value="ECO:0007669"/>
    <property type="project" value="UniProtKB-SubCell"/>
</dbReference>
<feature type="transmembrane region" description="Helical" evidence="10">
    <location>
        <begin position="289"/>
        <end position="310"/>
    </location>
</feature>
<feature type="transmembrane region" description="Helical" evidence="10">
    <location>
        <begin position="12"/>
        <end position="29"/>
    </location>
</feature>
<dbReference type="RefSeq" id="WP_085502534.1">
    <property type="nucleotide sequence ID" value="NZ_BSFH01000026.1"/>
</dbReference>
<feature type="transmembrane region" description="Helical" evidence="10">
    <location>
        <begin position="462"/>
        <end position="485"/>
    </location>
</feature>
<reference evidence="12" key="1">
    <citation type="journal article" date="2014" name="Int. J. Syst. Evol. Microbiol.">
        <title>Complete genome sequence of Corynebacterium casei LMG S-19264T (=DSM 44701T), isolated from a smear-ripened cheese.</title>
        <authorList>
            <consortium name="US DOE Joint Genome Institute (JGI-PGF)"/>
            <person name="Walter F."/>
            <person name="Albersmeier A."/>
            <person name="Kalinowski J."/>
            <person name="Ruckert C."/>
        </authorList>
    </citation>
    <scope>NUCLEOTIDE SEQUENCE</scope>
    <source>
        <strain evidence="12">VKM B-2222</strain>
    </source>
</reference>
<feature type="transmembrane region" description="Helical" evidence="10">
    <location>
        <begin position="172"/>
        <end position="193"/>
    </location>
</feature>
<comment type="similarity">
    <text evidence="3">Belongs to the CPA3 antiporters (TC 2.A.63) subunit D family.</text>
</comment>
<organism evidence="12 13">
    <name type="scientific">Paracoccus kondratievae</name>
    <dbReference type="NCBI Taxonomy" id="135740"/>
    <lineage>
        <taxon>Bacteria</taxon>
        <taxon>Pseudomonadati</taxon>
        <taxon>Pseudomonadota</taxon>
        <taxon>Alphaproteobacteria</taxon>
        <taxon>Rhodobacterales</taxon>
        <taxon>Paracoccaceae</taxon>
        <taxon>Paracoccus</taxon>
    </lineage>
</organism>
<feature type="transmembrane region" description="Helical" evidence="10">
    <location>
        <begin position="69"/>
        <end position="88"/>
    </location>
</feature>
<comment type="caution">
    <text evidence="12">The sequence shown here is derived from an EMBL/GenBank/DDBJ whole genome shotgun (WGS) entry which is preliminary data.</text>
</comment>
<proteinExistence type="inferred from homology"/>
<comment type="function">
    <text evidence="1">NDH-1 shuttles electrons from NADH, via FMN and iron-sulfur (Fe-S) centers, to quinones in the respiratory chain. The immediate electron acceptor for the enzyme in this species is believed to be ubiquinone. Couples the redox reaction to proton translocation (for every two electrons transferred, four hydrogen ions are translocated across the cytoplasmic membrane), and thus conserves the redox energy in a proton gradient.</text>
</comment>
<sequence>MINTGVAPDHMMIAPILIPIVAGAIMLFYNDRNRQTKLIMGLVAVGLTFLASIELVSDVKSATEQGGTVVGLYRLGDWPVPIGIVLVLDRLSAMMVMLTALLAAPSLIYAAAGWHGKGQHYHSMFQFLLAGVNGSFLTGDLFNLFVFFEVMLAASYGLMLHGSGPERIKAGLHYLAVNLAASLFFLIGVALVYGTTGTLTMADIGRALYWLDDAERVLFHAAAGLLGLAFLIKAASWPLCFWLPPTYAAASPPAAAIMAIMTKVGIYVILRLSLLVLGPDAGPSAGFGAPVLMIGGVLTMGFGMIGILGTPELVRKGGYLAIISSGTVLTAIGFAQAGGGSLMLGGALYYMVGSTAAISAFFLIAEPVSRNDEGDDDAPVEDDGFDPLSERWAPMGLGTVEDTTAPASQRTVSWLTMSICFSLVAAMIAGLPPMPGFIGKLAILRGAIQDNLSTAGYLPMVLWVYAAMLILSGLGALIALMRFGIRRFWAEEGPAPRILALEVVPVVLLLGMIALQTVRADALLGYTRDTARALLEPGVYRKAVLAGAQDVRAAPVSSLAPDPAPAPDEAPEAEAAAPETRPQPEPAPAAEMASPETQVNP</sequence>
<evidence type="ECO:0000256" key="10">
    <source>
        <dbReference type="SAM" id="Phobius"/>
    </source>
</evidence>
<feature type="transmembrane region" description="Helical" evidence="10">
    <location>
        <begin position="141"/>
        <end position="160"/>
    </location>
</feature>
<evidence type="ECO:0000256" key="2">
    <source>
        <dbReference type="ARBA" id="ARBA00004651"/>
    </source>
</evidence>
<dbReference type="PANTHER" id="PTHR42703:SF1">
    <property type="entry name" value="NA(+)_H(+) ANTIPORTER SUBUNIT D1"/>
    <property type="match status" value="1"/>
</dbReference>
<dbReference type="Pfam" id="PF00361">
    <property type="entry name" value="Proton_antipo_M"/>
    <property type="match status" value="1"/>
</dbReference>
<feature type="transmembrane region" description="Helical" evidence="10">
    <location>
        <begin position="255"/>
        <end position="277"/>
    </location>
</feature>
<evidence type="ECO:0000256" key="1">
    <source>
        <dbReference type="ARBA" id="ARBA00002378"/>
    </source>
</evidence>
<accession>A0AAD3NZA2</accession>
<feature type="transmembrane region" description="Helical" evidence="10">
    <location>
        <begin position="38"/>
        <end position="57"/>
    </location>
</feature>
<dbReference type="AlphaFoldDB" id="A0AAD3NZA2"/>
<feature type="transmembrane region" description="Helical" evidence="10">
    <location>
        <begin position="412"/>
        <end position="431"/>
    </location>
</feature>
<evidence type="ECO:0000313" key="13">
    <source>
        <dbReference type="Proteomes" id="UP001143349"/>
    </source>
</evidence>
<comment type="subcellular location">
    <subcellularLocation>
        <location evidence="2">Cell membrane</location>
        <topology evidence="2">Multi-pass membrane protein</topology>
    </subcellularLocation>
    <subcellularLocation>
        <location evidence="8">Membrane</location>
        <topology evidence="8">Multi-pass membrane protein</topology>
    </subcellularLocation>
</comment>
<dbReference type="PANTHER" id="PTHR42703">
    <property type="entry name" value="NADH DEHYDROGENASE"/>
    <property type="match status" value="1"/>
</dbReference>
<evidence type="ECO:0000256" key="8">
    <source>
        <dbReference type="RuleBase" id="RU000320"/>
    </source>
</evidence>
<feature type="compositionally biased region" description="Low complexity" evidence="9">
    <location>
        <begin position="588"/>
        <end position="601"/>
    </location>
</feature>
<keyword evidence="6 10" id="KW-1133">Transmembrane helix</keyword>
<evidence type="ECO:0000256" key="4">
    <source>
        <dbReference type="ARBA" id="ARBA00022475"/>
    </source>
</evidence>
<name>A0AAD3NZA2_9RHOB</name>
<evidence type="ECO:0000256" key="3">
    <source>
        <dbReference type="ARBA" id="ARBA00005346"/>
    </source>
</evidence>
<dbReference type="Proteomes" id="UP001143349">
    <property type="component" value="Unassembled WGS sequence"/>
</dbReference>
<keyword evidence="13" id="KW-1185">Reference proteome</keyword>
<dbReference type="InterPro" id="IPR050586">
    <property type="entry name" value="CPA3_Na-H_Antiporter_D"/>
</dbReference>
<keyword evidence="5 8" id="KW-0812">Transmembrane</keyword>
<feature type="domain" description="NADH:quinone oxidoreductase/Mrp antiporter transmembrane" evidence="11">
    <location>
        <begin position="139"/>
        <end position="355"/>
    </location>
</feature>
<evidence type="ECO:0000256" key="6">
    <source>
        <dbReference type="ARBA" id="ARBA00022989"/>
    </source>
</evidence>
<dbReference type="InterPro" id="IPR001750">
    <property type="entry name" value="ND/Mrp_TM"/>
</dbReference>
<feature type="transmembrane region" description="Helical" evidence="10">
    <location>
        <begin position="317"/>
        <end position="335"/>
    </location>
</feature>
<feature type="region of interest" description="Disordered" evidence="9">
    <location>
        <begin position="556"/>
        <end position="601"/>
    </location>
</feature>
<protein>
    <submittedName>
        <fullName evidence="12">Monovalent cation/H+ antiporter subunit D</fullName>
    </submittedName>
</protein>
<evidence type="ECO:0000256" key="7">
    <source>
        <dbReference type="ARBA" id="ARBA00023136"/>
    </source>
</evidence>
<keyword evidence="4" id="KW-1003">Cell membrane</keyword>
<evidence type="ECO:0000256" key="9">
    <source>
        <dbReference type="SAM" id="MobiDB-lite"/>
    </source>
</evidence>